<comment type="caution">
    <text evidence="3">The sequence shown here is derived from an EMBL/GenBank/DDBJ whole genome shotgun (WGS) entry which is preliminary data.</text>
</comment>
<name>A0ABR0M491_9PEZI</name>
<reference evidence="3 4" key="1">
    <citation type="submission" date="2023-08" db="EMBL/GenBank/DDBJ databases">
        <title>Black Yeasts Isolated from many extreme environments.</title>
        <authorList>
            <person name="Coleine C."/>
            <person name="Stajich J.E."/>
            <person name="Selbmann L."/>
        </authorList>
    </citation>
    <scope>NUCLEOTIDE SEQUENCE [LARGE SCALE GENOMIC DNA]</scope>
    <source>
        <strain evidence="3 4">CCFEE 536</strain>
    </source>
</reference>
<evidence type="ECO:0000256" key="2">
    <source>
        <dbReference type="SAM" id="MobiDB-lite"/>
    </source>
</evidence>
<feature type="non-terminal residue" evidence="3">
    <location>
        <position position="236"/>
    </location>
</feature>
<evidence type="ECO:0000313" key="4">
    <source>
        <dbReference type="Proteomes" id="UP001357485"/>
    </source>
</evidence>
<evidence type="ECO:0000313" key="3">
    <source>
        <dbReference type="EMBL" id="KAK5280239.1"/>
    </source>
</evidence>
<feature type="region of interest" description="Disordered" evidence="2">
    <location>
        <begin position="209"/>
        <end position="236"/>
    </location>
</feature>
<sequence length="236" mass="27441">NPNFRDFDLNIWGAAITRLDELSIKFWSKTEAMEEHQLLVELTLSLRSLTFIGRTLDGFHHPLPQNCILFHLSDGFYTTFTDMPADEPTPFPHPRGKAASNKVLPTSSFDALLRLSKLDDSIQDAIATRERISDELNCLLQDHQVPLWEKQRVAEADESLEEVQYATLTLRKQLNHVRRKRDDLQISLHRRRDLMKAGRGGIAKTQDFVRDTTEQLEHEREALQRTKDDITNQRRR</sequence>
<proteinExistence type="predicted"/>
<organism evidence="3 4">
    <name type="scientific">Cryomyces antarcticus</name>
    <dbReference type="NCBI Taxonomy" id="329879"/>
    <lineage>
        <taxon>Eukaryota</taxon>
        <taxon>Fungi</taxon>
        <taxon>Dikarya</taxon>
        <taxon>Ascomycota</taxon>
        <taxon>Pezizomycotina</taxon>
        <taxon>Dothideomycetes</taxon>
        <taxon>Dothideomycetes incertae sedis</taxon>
        <taxon>Cryomyces</taxon>
    </lineage>
</organism>
<protein>
    <submittedName>
        <fullName evidence="3">Uncharacterized protein</fullName>
    </submittedName>
</protein>
<dbReference type="Proteomes" id="UP001357485">
    <property type="component" value="Unassembled WGS sequence"/>
</dbReference>
<dbReference type="EMBL" id="JAVRRA010001445">
    <property type="protein sequence ID" value="KAK5280239.1"/>
    <property type="molecule type" value="Genomic_DNA"/>
</dbReference>
<gene>
    <name evidence="3" type="ORF">LTR16_007068</name>
</gene>
<keyword evidence="1" id="KW-0175">Coiled coil</keyword>
<evidence type="ECO:0000256" key="1">
    <source>
        <dbReference type="SAM" id="Coils"/>
    </source>
</evidence>
<accession>A0ABR0M491</accession>
<feature type="non-terminal residue" evidence="3">
    <location>
        <position position="1"/>
    </location>
</feature>
<keyword evidence="4" id="KW-1185">Reference proteome</keyword>
<feature type="coiled-coil region" evidence="1">
    <location>
        <begin position="209"/>
        <end position="236"/>
    </location>
</feature>